<proteinExistence type="predicted"/>
<dbReference type="AlphaFoldDB" id="A0A2T1HWJ1"/>
<organism evidence="2 3">
    <name type="scientific">Alsobacter soli</name>
    <dbReference type="NCBI Taxonomy" id="2109933"/>
    <lineage>
        <taxon>Bacteria</taxon>
        <taxon>Pseudomonadati</taxon>
        <taxon>Pseudomonadota</taxon>
        <taxon>Alphaproteobacteria</taxon>
        <taxon>Hyphomicrobiales</taxon>
        <taxon>Alsobacteraceae</taxon>
        <taxon>Alsobacter</taxon>
    </lineage>
</organism>
<protein>
    <recommendedName>
        <fullName evidence="4">Secreted protein</fullName>
    </recommendedName>
</protein>
<accession>A0A2T1HWJ1</accession>
<keyword evidence="3" id="KW-1185">Reference proteome</keyword>
<evidence type="ECO:0000313" key="2">
    <source>
        <dbReference type="EMBL" id="PSC05965.1"/>
    </source>
</evidence>
<gene>
    <name evidence="2" type="ORF">SLNSH_06205</name>
</gene>
<evidence type="ECO:0000256" key="1">
    <source>
        <dbReference type="SAM" id="SignalP"/>
    </source>
</evidence>
<sequence>MQRLSVRCGPTRLRAFAAALAVLLQASAAGAHDTKTDGDPSNDWLEGIRNGSGALCCGNNDCRPIATSAVTRSEGGGLEVQIGEQRYQVTGDSVIGSLSPDGRAWVCPHVRADPGGYGYEITGTRCLFLSPQL</sequence>
<evidence type="ECO:0000313" key="3">
    <source>
        <dbReference type="Proteomes" id="UP000239772"/>
    </source>
</evidence>
<dbReference type="EMBL" id="PVZS01000005">
    <property type="protein sequence ID" value="PSC05965.1"/>
    <property type="molecule type" value="Genomic_DNA"/>
</dbReference>
<name>A0A2T1HWJ1_9HYPH</name>
<keyword evidence="1" id="KW-0732">Signal</keyword>
<evidence type="ECO:0008006" key="4">
    <source>
        <dbReference type="Google" id="ProtNLM"/>
    </source>
</evidence>
<comment type="caution">
    <text evidence="2">The sequence shown here is derived from an EMBL/GenBank/DDBJ whole genome shotgun (WGS) entry which is preliminary data.</text>
</comment>
<reference evidence="3" key="1">
    <citation type="submission" date="2018-03" db="EMBL/GenBank/DDBJ databases">
        <authorList>
            <person name="Sun L."/>
            <person name="Liu H."/>
            <person name="Chen W."/>
            <person name="Huang K."/>
            <person name="Liu W."/>
            <person name="Gao X."/>
        </authorList>
    </citation>
    <scope>NUCLEOTIDE SEQUENCE [LARGE SCALE GENOMIC DNA]</scope>
    <source>
        <strain evidence="3">SH9</strain>
    </source>
</reference>
<dbReference type="Proteomes" id="UP000239772">
    <property type="component" value="Unassembled WGS sequence"/>
</dbReference>
<feature type="chain" id="PRO_5015611789" description="Secreted protein" evidence="1">
    <location>
        <begin position="32"/>
        <end position="133"/>
    </location>
</feature>
<feature type="signal peptide" evidence="1">
    <location>
        <begin position="1"/>
        <end position="31"/>
    </location>
</feature>